<dbReference type="InterPro" id="IPR036322">
    <property type="entry name" value="WD40_repeat_dom_sf"/>
</dbReference>
<feature type="repeat" description="WD" evidence="3">
    <location>
        <begin position="190"/>
        <end position="222"/>
    </location>
</feature>
<evidence type="ECO:0000256" key="1">
    <source>
        <dbReference type="ARBA" id="ARBA00022574"/>
    </source>
</evidence>
<feature type="repeat" description="WD" evidence="3">
    <location>
        <begin position="139"/>
        <end position="181"/>
    </location>
</feature>
<dbReference type="GO" id="GO:0042393">
    <property type="term" value="F:histone binding"/>
    <property type="evidence" value="ECO:0007669"/>
    <property type="project" value="TreeGrafter"/>
</dbReference>
<dbReference type="OrthoDB" id="674604at2759"/>
<dbReference type="PANTHER" id="PTHR22847:SF637">
    <property type="entry name" value="WD REPEAT DOMAIN 5B"/>
    <property type="match status" value="1"/>
</dbReference>
<dbReference type="AlphaFoldDB" id="A0A1X7R1M2"/>
<dbReference type="GO" id="GO:0048188">
    <property type="term" value="C:Set1C/COMPASS complex"/>
    <property type="evidence" value="ECO:0007669"/>
    <property type="project" value="TreeGrafter"/>
</dbReference>
<keyword evidence="5" id="KW-1185">Reference proteome</keyword>
<dbReference type="InterPro" id="IPR019775">
    <property type="entry name" value="WD40_repeat_CS"/>
</dbReference>
<dbReference type="InterPro" id="IPR020472">
    <property type="entry name" value="WD40_PAC1"/>
</dbReference>
<dbReference type="PROSITE" id="PS50294">
    <property type="entry name" value="WD_REPEATS_REGION"/>
    <property type="match status" value="2"/>
</dbReference>
<keyword evidence="1 3" id="KW-0853">WD repeat</keyword>
<dbReference type="SUPFAM" id="SSF50978">
    <property type="entry name" value="WD40 repeat-like"/>
    <property type="match status" value="1"/>
</dbReference>
<evidence type="ECO:0000313" key="5">
    <source>
        <dbReference type="Proteomes" id="UP000196158"/>
    </source>
</evidence>
<feature type="repeat" description="WD" evidence="3">
    <location>
        <begin position="97"/>
        <end position="138"/>
    </location>
</feature>
<dbReference type="EMBL" id="FXLY01000004">
    <property type="protein sequence ID" value="SMN19583.1"/>
    <property type="molecule type" value="Genomic_DNA"/>
</dbReference>
<dbReference type="InterPro" id="IPR001680">
    <property type="entry name" value="WD40_rpt"/>
</dbReference>
<evidence type="ECO:0000313" key="4">
    <source>
        <dbReference type="EMBL" id="SMN19583.1"/>
    </source>
</evidence>
<dbReference type="STRING" id="1789683.A0A1X7R1M2"/>
<accession>A0A1X7R1M2</accession>
<dbReference type="PROSITE" id="PS00678">
    <property type="entry name" value="WD_REPEATS_1"/>
    <property type="match status" value="1"/>
</dbReference>
<organism evidence="4 5">
    <name type="scientific">Maudiozyma saulgeensis</name>
    <dbReference type="NCBI Taxonomy" id="1789683"/>
    <lineage>
        <taxon>Eukaryota</taxon>
        <taxon>Fungi</taxon>
        <taxon>Dikarya</taxon>
        <taxon>Ascomycota</taxon>
        <taxon>Saccharomycotina</taxon>
        <taxon>Saccharomycetes</taxon>
        <taxon>Saccharomycetales</taxon>
        <taxon>Saccharomycetaceae</taxon>
        <taxon>Maudiozyma</taxon>
    </lineage>
</organism>
<reference evidence="4 5" key="1">
    <citation type="submission" date="2017-04" db="EMBL/GenBank/DDBJ databases">
        <authorList>
            <person name="Afonso C.L."/>
            <person name="Miller P.J."/>
            <person name="Scott M.A."/>
            <person name="Spackman E."/>
            <person name="Goraichik I."/>
            <person name="Dimitrov K.M."/>
            <person name="Suarez D.L."/>
            <person name="Swayne D.E."/>
        </authorList>
    </citation>
    <scope>NUCLEOTIDE SEQUENCE [LARGE SCALE GENOMIC DNA]</scope>
</reference>
<dbReference type="SMART" id="SM00320">
    <property type="entry name" value="WD40"/>
    <property type="match status" value="5"/>
</dbReference>
<gene>
    <name evidence="4" type="ORF">KASA_0O01331G</name>
</gene>
<evidence type="ECO:0000256" key="2">
    <source>
        <dbReference type="ARBA" id="ARBA00022737"/>
    </source>
</evidence>
<evidence type="ECO:0000256" key="3">
    <source>
        <dbReference type="PROSITE-ProRule" id="PRU00221"/>
    </source>
</evidence>
<dbReference type="CDD" id="cd00200">
    <property type="entry name" value="WD40"/>
    <property type="match status" value="1"/>
</dbReference>
<dbReference type="PRINTS" id="PR00320">
    <property type="entry name" value="GPROTEINBRPT"/>
</dbReference>
<feature type="repeat" description="WD" evidence="3">
    <location>
        <begin position="55"/>
        <end position="85"/>
    </location>
</feature>
<dbReference type="PROSITE" id="PS50082">
    <property type="entry name" value="WD_REPEATS_2"/>
    <property type="match status" value="4"/>
</dbReference>
<name>A0A1X7R1M2_9SACH</name>
<dbReference type="PANTHER" id="PTHR22847">
    <property type="entry name" value="WD40 REPEAT PROTEIN"/>
    <property type="match status" value="1"/>
</dbReference>
<protein>
    <submittedName>
        <fullName evidence="4">Similar to Saccharomyces cerevisiae YBR175W SWD3 Essential subunit of the COMPASS (Set1C) complex</fullName>
    </submittedName>
</protein>
<dbReference type="Pfam" id="PF00400">
    <property type="entry name" value="WD40"/>
    <property type="match status" value="4"/>
</dbReference>
<keyword evidence="2" id="KW-0677">Repeat</keyword>
<proteinExistence type="predicted"/>
<sequence length="328" mass="36589">MYKLVSTPHLPSPDNNHTYSTVQISPNGQFIAIPQGKQLQIYDLNNELLKPKIIQTNHTLPISDVCWSPDGECLATASDDHTIEILHVTKYGLLHILKGHTGPVITLCYNSKGNLLFSGSMDESVKTWDVFNGKCLRTVSAHSDSVVSLTLPCHDDSVMASGSYDGLVRIFDTQTGHCLSTLTYDKDWKHSGRVIPITQLEFSQNGKFLLVKSLDGAVKLWDCIRGVVVRTFVQREQDKNNEWWKKFSGGIAIAYISAEKTSQEKNDVLVISGDSQGVITCWDTHTKRFLQKIDTGQRNPIMNISSIGGTLAVITRDGCCNIYRWEEN</sequence>
<dbReference type="Proteomes" id="UP000196158">
    <property type="component" value="Unassembled WGS sequence"/>
</dbReference>
<dbReference type="InterPro" id="IPR015943">
    <property type="entry name" value="WD40/YVTN_repeat-like_dom_sf"/>
</dbReference>
<dbReference type="Gene3D" id="2.130.10.10">
    <property type="entry name" value="YVTN repeat-like/Quinoprotein amine dehydrogenase"/>
    <property type="match status" value="1"/>
</dbReference>